<name>A0AA40KVT0_9HYME</name>
<evidence type="ECO:0000313" key="3">
    <source>
        <dbReference type="Proteomes" id="UP001177670"/>
    </source>
</evidence>
<feature type="region of interest" description="Disordered" evidence="1">
    <location>
        <begin position="1"/>
        <end position="54"/>
    </location>
</feature>
<keyword evidence="3" id="KW-1185">Reference proteome</keyword>
<accession>A0AA40KVT0</accession>
<sequence>MLELKRNDQRFHPRSGSTISDDHQFLHAIRQIGSTPSEKAIRAAEQGREEHGERRLALTPRPIVYSRILQGRTRVWKREGTLHLNAGTTSQGGGTGATAVSASATNTERMIERAAPLLEAVANGLALA</sequence>
<dbReference type="EMBL" id="JAHYIQ010000002">
    <property type="protein sequence ID" value="KAK1134820.1"/>
    <property type="molecule type" value="Genomic_DNA"/>
</dbReference>
<evidence type="ECO:0000313" key="2">
    <source>
        <dbReference type="EMBL" id="KAK1134820.1"/>
    </source>
</evidence>
<feature type="compositionally biased region" description="Basic and acidic residues" evidence="1">
    <location>
        <begin position="1"/>
        <end position="11"/>
    </location>
</feature>
<reference evidence="2" key="1">
    <citation type="submission" date="2021-10" db="EMBL/GenBank/DDBJ databases">
        <title>Melipona bicolor Genome sequencing and assembly.</title>
        <authorList>
            <person name="Araujo N.S."/>
            <person name="Arias M.C."/>
        </authorList>
    </citation>
    <scope>NUCLEOTIDE SEQUENCE</scope>
    <source>
        <strain evidence="2">USP_2M_L1-L4_2017</strain>
        <tissue evidence="2">Whole body</tissue>
    </source>
</reference>
<gene>
    <name evidence="2" type="ORF">K0M31_007591</name>
</gene>
<organism evidence="2 3">
    <name type="scientific">Melipona bicolor</name>
    <dbReference type="NCBI Taxonomy" id="60889"/>
    <lineage>
        <taxon>Eukaryota</taxon>
        <taxon>Metazoa</taxon>
        <taxon>Ecdysozoa</taxon>
        <taxon>Arthropoda</taxon>
        <taxon>Hexapoda</taxon>
        <taxon>Insecta</taxon>
        <taxon>Pterygota</taxon>
        <taxon>Neoptera</taxon>
        <taxon>Endopterygota</taxon>
        <taxon>Hymenoptera</taxon>
        <taxon>Apocrita</taxon>
        <taxon>Aculeata</taxon>
        <taxon>Apoidea</taxon>
        <taxon>Anthophila</taxon>
        <taxon>Apidae</taxon>
        <taxon>Melipona</taxon>
    </lineage>
</organism>
<dbReference type="Proteomes" id="UP001177670">
    <property type="component" value="Unassembled WGS sequence"/>
</dbReference>
<dbReference type="AlphaFoldDB" id="A0AA40KVT0"/>
<proteinExistence type="predicted"/>
<protein>
    <submittedName>
        <fullName evidence="2">Uncharacterized protein</fullName>
    </submittedName>
</protein>
<evidence type="ECO:0000256" key="1">
    <source>
        <dbReference type="SAM" id="MobiDB-lite"/>
    </source>
</evidence>
<comment type="caution">
    <text evidence="2">The sequence shown here is derived from an EMBL/GenBank/DDBJ whole genome shotgun (WGS) entry which is preliminary data.</text>
</comment>
<feature type="compositionally biased region" description="Basic and acidic residues" evidence="1">
    <location>
        <begin position="39"/>
        <end position="54"/>
    </location>
</feature>